<reference evidence="1" key="1">
    <citation type="submission" date="2023-08" db="EMBL/GenBank/DDBJ databases">
        <title>A de novo genome assembly of Solanum verrucosum Schlechtendal, a Mexican diploid species geographically isolated from the other diploid A-genome species in potato relatives.</title>
        <authorList>
            <person name="Hosaka K."/>
        </authorList>
    </citation>
    <scope>NUCLEOTIDE SEQUENCE</scope>
    <source>
        <tissue evidence="1">Young leaves</tissue>
    </source>
</reference>
<dbReference type="EMBL" id="CP133615">
    <property type="protein sequence ID" value="WMV24221.1"/>
    <property type="molecule type" value="Genomic_DNA"/>
</dbReference>
<accession>A0AAF0QP69</accession>
<organism evidence="1 2">
    <name type="scientific">Solanum verrucosum</name>
    <dbReference type="NCBI Taxonomy" id="315347"/>
    <lineage>
        <taxon>Eukaryota</taxon>
        <taxon>Viridiplantae</taxon>
        <taxon>Streptophyta</taxon>
        <taxon>Embryophyta</taxon>
        <taxon>Tracheophyta</taxon>
        <taxon>Spermatophyta</taxon>
        <taxon>Magnoliopsida</taxon>
        <taxon>eudicotyledons</taxon>
        <taxon>Gunneridae</taxon>
        <taxon>Pentapetalae</taxon>
        <taxon>asterids</taxon>
        <taxon>lamiids</taxon>
        <taxon>Solanales</taxon>
        <taxon>Solanaceae</taxon>
        <taxon>Solanoideae</taxon>
        <taxon>Solaneae</taxon>
        <taxon>Solanum</taxon>
    </lineage>
</organism>
<evidence type="ECO:0000313" key="2">
    <source>
        <dbReference type="Proteomes" id="UP001234989"/>
    </source>
</evidence>
<dbReference type="AlphaFoldDB" id="A0AAF0QP69"/>
<name>A0AAF0QP69_SOLVR</name>
<evidence type="ECO:0000313" key="1">
    <source>
        <dbReference type="EMBL" id="WMV24221.1"/>
    </source>
</evidence>
<keyword evidence="2" id="KW-1185">Reference proteome</keyword>
<proteinExistence type="predicted"/>
<sequence length="87" mass="10010">MKKLVGCLRKQKLEHQIRLDPIHSKTGMNKAPSNKFNRTLELPAQRRFVCLSVCMDLLFSGKHFDQLSCLLWRSKIINEELKVVSGG</sequence>
<protein>
    <submittedName>
        <fullName evidence="1">Uncharacterized protein</fullName>
    </submittedName>
</protein>
<dbReference type="Proteomes" id="UP001234989">
    <property type="component" value="Chromosome 4"/>
</dbReference>
<gene>
    <name evidence="1" type="ORF">MTR67_017606</name>
</gene>